<feature type="compositionally biased region" description="Low complexity" evidence="1">
    <location>
        <begin position="1207"/>
        <end position="1225"/>
    </location>
</feature>
<feature type="compositionally biased region" description="Basic and acidic residues" evidence="1">
    <location>
        <begin position="1599"/>
        <end position="1624"/>
    </location>
</feature>
<feature type="domain" description="6-Cys" evidence="2">
    <location>
        <begin position="1906"/>
        <end position="2075"/>
    </location>
</feature>
<gene>
    <name evidence="3" type="ORF">YYC_03260</name>
</gene>
<feature type="compositionally biased region" description="Basic and acidic residues" evidence="1">
    <location>
        <begin position="652"/>
        <end position="691"/>
    </location>
</feature>
<feature type="compositionally biased region" description="Basic and acidic residues" evidence="1">
    <location>
        <begin position="1089"/>
        <end position="1104"/>
    </location>
</feature>
<feature type="compositionally biased region" description="Low complexity" evidence="1">
    <location>
        <begin position="695"/>
        <end position="709"/>
    </location>
</feature>
<protein>
    <recommendedName>
        <fullName evidence="2">6-Cys domain-containing protein</fullName>
    </recommendedName>
</protein>
<evidence type="ECO:0000313" key="3">
    <source>
        <dbReference type="EMBL" id="ETB59895.1"/>
    </source>
</evidence>
<feature type="compositionally biased region" description="Low complexity" evidence="1">
    <location>
        <begin position="752"/>
        <end position="766"/>
    </location>
</feature>
<feature type="compositionally biased region" description="Basic and acidic residues" evidence="1">
    <location>
        <begin position="925"/>
        <end position="948"/>
    </location>
</feature>
<feature type="compositionally biased region" description="Basic and acidic residues" evidence="1">
    <location>
        <begin position="728"/>
        <end position="751"/>
    </location>
</feature>
<dbReference type="InterPro" id="IPR010884">
    <property type="entry name" value="6_CYS_dom"/>
</dbReference>
<name>V7PLQ4_PLAYE</name>
<feature type="compositionally biased region" description="Basic and acidic residues" evidence="1">
    <location>
        <begin position="1238"/>
        <end position="1261"/>
    </location>
</feature>
<dbReference type="EMBL" id="KI635766">
    <property type="protein sequence ID" value="ETB59895.1"/>
    <property type="molecule type" value="Genomic_DNA"/>
</dbReference>
<feature type="compositionally biased region" description="Acidic residues" evidence="1">
    <location>
        <begin position="2477"/>
        <end position="2493"/>
    </location>
</feature>
<feature type="compositionally biased region" description="Polar residues" evidence="1">
    <location>
        <begin position="1145"/>
        <end position="1160"/>
    </location>
</feature>
<feature type="compositionally biased region" description="Polar residues" evidence="1">
    <location>
        <begin position="894"/>
        <end position="904"/>
    </location>
</feature>
<feature type="compositionally biased region" description="Basic and acidic residues" evidence="1">
    <location>
        <begin position="1022"/>
        <end position="1051"/>
    </location>
</feature>
<feature type="compositionally biased region" description="Basic and acidic residues" evidence="1">
    <location>
        <begin position="1348"/>
        <end position="1370"/>
    </location>
</feature>
<feature type="compositionally biased region" description="Basic and acidic residues" evidence="1">
    <location>
        <begin position="785"/>
        <end position="812"/>
    </location>
</feature>
<feature type="compositionally biased region" description="Basic and acidic residues" evidence="1">
    <location>
        <begin position="1497"/>
        <end position="1526"/>
    </location>
</feature>
<reference evidence="3 4" key="1">
    <citation type="submission" date="2013-11" db="EMBL/GenBank/DDBJ databases">
        <title>The Genome Sequence of Plasmodium yoelii 17X.</title>
        <authorList>
            <consortium name="The Broad Institute Genomics Platform"/>
            <consortium name="The Broad Institute Genome Sequencing Center for Infectious Disease"/>
            <person name="Neafsey D."/>
            <person name="Adams J."/>
            <person name="Walker B."/>
            <person name="Young S.K."/>
            <person name="Zeng Q."/>
            <person name="Gargeya S."/>
            <person name="Fitzgerald M."/>
            <person name="Haas B."/>
            <person name="Abouelleil A."/>
            <person name="Alvarado L."/>
            <person name="Chapman S.B."/>
            <person name="Gainer-Dewar J."/>
            <person name="Goldberg J."/>
            <person name="Griggs A."/>
            <person name="Gujja S."/>
            <person name="Hansen M."/>
            <person name="Howarth C."/>
            <person name="Imamovic A."/>
            <person name="Ireland A."/>
            <person name="Larimer J."/>
            <person name="McCowan C."/>
            <person name="Murphy C."/>
            <person name="Pearson M."/>
            <person name="Poon T.W."/>
            <person name="Priest M."/>
            <person name="Roberts A."/>
            <person name="Saif S."/>
            <person name="Shea T."/>
            <person name="Sykes S."/>
            <person name="Wortman J."/>
            <person name="Nusbaum C."/>
            <person name="Birren B."/>
        </authorList>
    </citation>
    <scope>NUCLEOTIDE SEQUENCE [LARGE SCALE GENOMIC DNA]</scope>
    <source>
        <strain evidence="3 4">17X</strain>
    </source>
</reference>
<feature type="compositionally biased region" description="Basic and acidic residues" evidence="1">
    <location>
        <begin position="424"/>
        <end position="444"/>
    </location>
</feature>
<feature type="compositionally biased region" description="Polar residues" evidence="1">
    <location>
        <begin position="495"/>
        <end position="516"/>
    </location>
</feature>
<feature type="compositionally biased region" description="Basic and acidic residues" evidence="1">
    <location>
        <begin position="1181"/>
        <end position="1205"/>
    </location>
</feature>
<feature type="compositionally biased region" description="Basic and acidic residues" evidence="1">
    <location>
        <begin position="586"/>
        <end position="609"/>
    </location>
</feature>
<feature type="compositionally biased region" description="Low complexity" evidence="1">
    <location>
        <begin position="2419"/>
        <end position="2441"/>
    </location>
</feature>
<feature type="compositionally biased region" description="Basic and acidic residues" evidence="1">
    <location>
        <begin position="1291"/>
        <end position="1313"/>
    </location>
</feature>
<feature type="compositionally biased region" description="Basic and acidic residues" evidence="1">
    <location>
        <begin position="480"/>
        <end position="494"/>
    </location>
</feature>
<evidence type="ECO:0000256" key="1">
    <source>
        <dbReference type="SAM" id="MobiDB-lite"/>
    </source>
</evidence>
<feature type="region of interest" description="Disordered" evidence="1">
    <location>
        <begin position="389"/>
        <end position="1656"/>
    </location>
</feature>
<feature type="compositionally biased region" description="Basic and acidic residues" evidence="1">
    <location>
        <begin position="1547"/>
        <end position="1579"/>
    </location>
</feature>
<feature type="region of interest" description="Disordered" evidence="1">
    <location>
        <begin position="2514"/>
        <end position="2575"/>
    </location>
</feature>
<feature type="compositionally biased region" description="Basic and acidic residues" evidence="1">
    <location>
        <begin position="389"/>
        <end position="417"/>
    </location>
</feature>
<feature type="compositionally biased region" description="Acidic residues" evidence="1">
    <location>
        <begin position="2536"/>
        <end position="2552"/>
    </location>
</feature>
<feature type="compositionally biased region" description="Basic and acidic residues" evidence="1">
    <location>
        <begin position="1433"/>
        <end position="1464"/>
    </location>
</feature>
<keyword evidence="4" id="KW-1185">Reference proteome</keyword>
<proteinExistence type="predicted"/>
<feature type="compositionally biased region" description="Basic and acidic residues" evidence="1">
    <location>
        <begin position="537"/>
        <end position="553"/>
    </location>
</feature>
<accession>V7PLQ4</accession>
<feature type="compositionally biased region" description="Polar residues" evidence="1">
    <location>
        <begin position="610"/>
        <end position="637"/>
    </location>
</feature>
<organism evidence="3 4">
    <name type="scientific">Plasmodium yoelii 17X</name>
    <dbReference type="NCBI Taxonomy" id="1323249"/>
    <lineage>
        <taxon>Eukaryota</taxon>
        <taxon>Sar</taxon>
        <taxon>Alveolata</taxon>
        <taxon>Apicomplexa</taxon>
        <taxon>Aconoidasida</taxon>
        <taxon>Haemosporida</taxon>
        <taxon>Plasmodiidae</taxon>
        <taxon>Plasmodium</taxon>
        <taxon>Plasmodium (Vinckeia)</taxon>
    </lineage>
</organism>
<dbReference type="PROSITE" id="PS51701">
    <property type="entry name" value="6_CYS"/>
    <property type="match status" value="1"/>
</dbReference>
<feature type="compositionally biased region" description="Basic and acidic residues" evidence="1">
    <location>
        <begin position="978"/>
        <end position="1005"/>
    </location>
</feature>
<feature type="compositionally biased region" description="Low complexity" evidence="1">
    <location>
        <begin position="558"/>
        <end position="575"/>
    </location>
</feature>
<feature type="compositionally biased region" description="Basic and acidic residues" evidence="1">
    <location>
        <begin position="1111"/>
        <end position="1142"/>
    </location>
</feature>
<feature type="region of interest" description="Disordered" evidence="1">
    <location>
        <begin position="2407"/>
        <end position="2441"/>
    </location>
</feature>
<feature type="compositionally biased region" description="Basic residues" evidence="1">
    <location>
        <begin position="2565"/>
        <end position="2575"/>
    </location>
</feature>
<dbReference type="OrthoDB" id="378063at2759"/>
<evidence type="ECO:0000259" key="2">
    <source>
        <dbReference type="PROSITE" id="PS51701"/>
    </source>
</evidence>
<sequence length="2575" mass="294263">MKDHIKNVCFRKTLLISLLLIILKYTKYDYLEKENGGKQKYNSNISSPSLLRTYFGVYVNRKNKDVKALKKLLKNVTISNNYLCMVKKLDINVYNKICGNKINKIILNNERKYEKNDLKKKCITTESSSCTFDEEKKRKKLFTDYEKINLYKNSNPLEDIDTNGNTIKGFLFELFDIIEKIKKIVIDASNKIISMCLFNNDNYKENLFDIKNNKDYNKLHNYNSYKYYENPNINTYNINKELYVYNEEYAHKYLYSFIDISPDNLNVDFYKKEVQGGDRNIVPEIFKNKNVYNLSKDKKYDIHDKMNDGNKSNCGVSSDKAEKYIFDTETNRSVKLKKEQFLEKSENWNESKINQSNKLHKKNNEVIYRSIGRILAEPIYENLVLNTDRNKEREREREIERKQEREWEKEREKDRNPNKNKPNPLEEKLLLIIKEQKGDPKSENSEQNQGITVLEFSRTPSKKKKRSCTILAENESETSGEDKEKDKKQDKESNTSDNNNGDSPASPAPNDSNYDSPASPAPNDVPEGNIQRPSRLIAEKESENKSEDKKQDNESNTSDNNNGDSPVSPSPNDVPEGNIKRPSRLIAEKESENNSKNKNEDKKQDKETNTSDNNNGDNPASPAPNDSNYDSPASPSPNDVPEGNIKRPSRLIAEKESENNSENKSEDKEQNKKQDKETNTSDNNNDKKQNKETNTSDNNNGDSNYDNPSSPAPNDVPEGNIKRPSRLIAEKESENKSENNSENKKQDKESNTSDNNNGDSNYDNPSSPAPNDVPEGNIKRPSRLIAEKESENKSESNSENKSEDKKQDKETNTSDNNNGDRPASPAPNDSNYDSPASPAPNDVPEGNIKRPSRLIAENESENKENEKKKRPSRLIAENESENKENEKKKKIKVYNTSGNNNGDNPASPAPNDVPEGNIQRPSRLIAEKESENKSENKSEDKKQDKESNTSDNNNGDNPASPAPKDVPEGNIKRASRLIAEKESENKSESNSKNKNEDKEQDKESNTSDNNKGDNPASPAPKDVPEDKPKRPTRLFAEKESENNSENKEQNKESNTSDNNNGDNFASSVSIDIPEGNIKIPSILISESESENKSKTNGEDKEQNKESNTSDNNEKESENNSENKNDDKKQDKESNTSDNKNEDSNYDNPTSPAPNDSNYDSPASPAPNDVPEGNVQRPSRLIAEKESENNGGNKSEDKDQNKKQNRESNTSDNNNGDNSDSSVSIDIPEGNIKWYSRPIAEKKSENNGENKNEDKKQDKETNTSDNNNGDNPASPAPNDVPEGNIQRPSRLIAEKESENNSENKSEDKKQDKEINTSGNKNEDSNYDNPASPAPNDVPEGNIQRTSRLIAEKESENNSENKSEDKKQDKETNTSGNKNEDSNYDNPASPAPNDDSNYDNPASPVSVDIPEGNIKRPSRLIAEKESENNTPNNVPEDKPKRPTRLFAEKESENNNENKNEDKKQNKEYNTSDNNHDDRPATPAPNDVPEGNIQRPSRLIAEKESENKSEDKKQDKESNTSDNNHDDRPATPAPNDVPEGKFKKISRLIAKKESENNSKNKSEDKKQDKESNTSDNNHDDRPATPAPNDVPEGNIQRPSRLIAEKESENNNKKQDKETNTSDNKNEDSNYDNPASPAPNDDSNYDNPASPAPNDVPEGKFKRLSRLIAEKEFENKSEKHISGKNKANKSTFVENGQKWNLDEERKSMFEKIKKKKQKYKKKYYAYDMIEKMEYLSSLSDDEYFTNDGAPNHAQTSSVLGKYLKHPNTYNKYLDINLFFDEKPYQYRKGNYYFINPFPYSIIKMKKNEGLSNSEKIKYDGVYCYSLSFNNYSSLTYTIENSFRNVKPIEEIIPGTLTGFKSDDGYQKMLTPMFVEQDMFLHCAFKNEYDEIENKIASFPVKIFLKKNLNKTKGCSFQINKNGSIYKEYAERESFLSKKVILNDESTSNECDITATNEIIGFQCGPPYKYYTNDSNTSYIDKIFFNTVNNEDIKIGEYFKVEPAHCFEEVNANEHIEDIAPGSFPFPNFEMINGGLKSHHTRYIKLKIRDPNAIISCYCNYYNNGKIIYSGIMTINGKKKYNDQSYSDYPPQDINKTSDNAKGTGHKTINSNKKSKIDNTENYDNDYKYFFNFLPYYNPYLMQYKKQPEYVVKNDFIYDSKYSDTNNDEFLKKIKNNLSDLKLTDNNEYIHDMDDNLRYKYDNRDSNVYPISEYDLENHFDSDVLSDSYGHTFNDDYISPHSNSYYEENTYNSDDIFSNYDDVNIEAEYEEFEPLQNNVTFQDNKSYEDKSQSIIVINKSKNVNLYIPKNKIKNKSEYTKNNEDIEDNKKKDALLKYLLLTYEETPDKNEKMNKKLKLFKEYFPSSPNHNIFVEEKENDNTSNKIKSIFDNQEKSIESLNGEQINGEIEVSENDSTLDDNKSYNYDNTNSNNHENNNAGVNNADVNNAGVNNADVNNAGVNNADVNNAGVNNAGVNNAGENNADENNADENNADDNIDDNTTNLIMDKILHDLFGNNEYDGNKEENPKNKKIYQTKINTIENEEDDEEEEEEEEDLIEKDGELEKEGIVPRRKQKRVTKI</sequence>
<dbReference type="Proteomes" id="UP000018538">
    <property type="component" value="Unassembled WGS sequence"/>
</dbReference>
<evidence type="ECO:0000313" key="4">
    <source>
        <dbReference type="Proteomes" id="UP000018538"/>
    </source>
</evidence>
<feature type="compositionally biased region" description="Polar residues" evidence="1">
    <location>
        <begin position="1055"/>
        <end position="1069"/>
    </location>
</feature>
<feature type="compositionally biased region" description="Basic and acidic residues" evidence="1">
    <location>
        <begin position="2553"/>
        <end position="2564"/>
    </location>
</feature>
<feature type="compositionally biased region" description="Low complexity" evidence="1">
    <location>
        <begin position="1077"/>
        <end position="1086"/>
    </location>
</feature>
<feature type="region of interest" description="Disordered" evidence="1">
    <location>
        <begin position="2453"/>
        <end position="2494"/>
    </location>
</feature>
<feature type="compositionally biased region" description="Low complexity" evidence="1">
    <location>
        <begin position="2453"/>
        <end position="2476"/>
    </location>
</feature>